<evidence type="ECO:0000256" key="5">
    <source>
        <dbReference type="ARBA" id="ARBA00022741"/>
    </source>
</evidence>
<evidence type="ECO:0000259" key="12">
    <source>
        <dbReference type="PROSITE" id="PS50109"/>
    </source>
</evidence>
<evidence type="ECO:0000256" key="2">
    <source>
        <dbReference type="ARBA" id="ARBA00012438"/>
    </source>
</evidence>
<evidence type="ECO:0000256" key="7">
    <source>
        <dbReference type="ARBA" id="ARBA00022840"/>
    </source>
</evidence>
<evidence type="ECO:0000256" key="6">
    <source>
        <dbReference type="ARBA" id="ARBA00022777"/>
    </source>
</evidence>
<comment type="caution">
    <text evidence="13">The sequence shown here is derived from an EMBL/GenBank/DDBJ whole genome shotgun (WGS) entry which is preliminary data.</text>
</comment>
<dbReference type="SMART" id="SM00028">
    <property type="entry name" value="TPR"/>
    <property type="match status" value="4"/>
</dbReference>
<evidence type="ECO:0000256" key="9">
    <source>
        <dbReference type="PROSITE-ProRule" id="PRU00339"/>
    </source>
</evidence>
<evidence type="ECO:0000256" key="11">
    <source>
        <dbReference type="SAM" id="Phobius"/>
    </source>
</evidence>
<evidence type="ECO:0000256" key="4">
    <source>
        <dbReference type="ARBA" id="ARBA00022679"/>
    </source>
</evidence>
<evidence type="ECO:0000256" key="10">
    <source>
        <dbReference type="SAM" id="Coils"/>
    </source>
</evidence>
<keyword evidence="7" id="KW-0067">ATP-binding</keyword>
<proteinExistence type="predicted"/>
<dbReference type="Pfam" id="PF07730">
    <property type="entry name" value="HisKA_3"/>
    <property type="match status" value="1"/>
</dbReference>
<gene>
    <name evidence="13" type="ORF">GCM10023231_22330</name>
</gene>
<dbReference type="InterPro" id="IPR011990">
    <property type="entry name" value="TPR-like_helical_dom_sf"/>
</dbReference>
<keyword evidence="6" id="KW-0418">Kinase</keyword>
<feature type="repeat" description="TPR" evidence="9">
    <location>
        <begin position="168"/>
        <end position="201"/>
    </location>
</feature>
<evidence type="ECO:0000256" key="1">
    <source>
        <dbReference type="ARBA" id="ARBA00000085"/>
    </source>
</evidence>
<feature type="coiled-coil region" evidence="10">
    <location>
        <begin position="365"/>
        <end position="392"/>
    </location>
</feature>
<dbReference type="Gene3D" id="1.25.40.10">
    <property type="entry name" value="Tetratricopeptide repeat domain"/>
    <property type="match status" value="2"/>
</dbReference>
<dbReference type="SUPFAM" id="SSF81901">
    <property type="entry name" value="HCP-like"/>
    <property type="match status" value="1"/>
</dbReference>
<dbReference type="Gene3D" id="1.20.5.1930">
    <property type="match status" value="1"/>
</dbReference>
<dbReference type="InterPro" id="IPR050482">
    <property type="entry name" value="Sensor_HK_TwoCompSys"/>
</dbReference>
<dbReference type="EC" id="2.7.13.3" evidence="2"/>
<dbReference type="RefSeq" id="WP_345231866.1">
    <property type="nucleotide sequence ID" value="NZ_BAABIQ010000034.1"/>
</dbReference>
<accession>A0ABP9BC85</accession>
<evidence type="ECO:0000256" key="8">
    <source>
        <dbReference type="ARBA" id="ARBA00023012"/>
    </source>
</evidence>
<protein>
    <recommendedName>
        <fullName evidence="2">histidine kinase</fullName>
        <ecNumber evidence="2">2.7.13.3</ecNumber>
    </recommendedName>
</protein>
<dbReference type="PANTHER" id="PTHR24421:SF10">
    <property type="entry name" value="NITRATE_NITRITE SENSOR PROTEIN NARQ"/>
    <property type="match status" value="1"/>
</dbReference>
<dbReference type="InterPro" id="IPR019734">
    <property type="entry name" value="TPR_rpt"/>
</dbReference>
<dbReference type="SUPFAM" id="SSF48452">
    <property type="entry name" value="TPR-like"/>
    <property type="match status" value="1"/>
</dbReference>
<keyword evidence="9" id="KW-0802">TPR repeat</keyword>
<dbReference type="SMART" id="SM00387">
    <property type="entry name" value="HATPase_c"/>
    <property type="match status" value="1"/>
</dbReference>
<keyword evidence="11" id="KW-0472">Membrane</keyword>
<keyword evidence="8" id="KW-0902">Two-component regulatory system</keyword>
<keyword evidence="3" id="KW-0597">Phosphoprotein</keyword>
<dbReference type="Pfam" id="PF02518">
    <property type="entry name" value="HATPase_c"/>
    <property type="match status" value="1"/>
</dbReference>
<dbReference type="EMBL" id="BAABIQ010000034">
    <property type="protein sequence ID" value="GAA4793557.1"/>
    <property type="molecule type" value="Genomic_DNA"/>
</dbReference>
<dbReference type="Gene3D" id="3.30.565.10">
    <property type="entry name" value="Histidine kinase-like ATPase, C-terminal domain"/>
    <property type="match status" value="1"/>
</dbReference>
<dbReference type="InterPro" id="IPR011712">
    <property type="entry name" value="Sig_transdc_His_kin_sub3_dim/P"/>
</dbReference>
<evidence type="ECO:0000256" key="3">
    <source>
        <dbReference type="ARBA" id="ARBA00022553"/>
    </source>
</evidence>
<name>A0ABP9BC85_9SPHI</name>
<reference evidence="14" key="1">
    <citation type="journal article" date="2019" name="Int. J. Syst. Evol. Microbiol.">
        <title>The Global Catalogue of Microorganisms (GCM) 10K type strain sequencing project: providing services to taxonomists for standard genome sequencing and annotation.</title>
        <authorList>
            <consortium name="The Broad Institute Genomics Platform"/>
            <consortium name="The Broad Institute Genome Sequencing Center for Infectious Disease"/>
            <person name="Wu L."/>
            <person name="Ma J."/>
        </authorList>
    </citation>
    <scope>NUCLEOTIDE SEQUENCE [LARGE SCALE GENOMIC DNA]</scope>
    <source>
        <strain evidence="14">JCM 18200</strain>
    </source>
</reference>
<dbReference type="InterPro" id="IPR036890">
    <property type="entry name" value="HATPase_C_sf"/>
</dbReference>
<keyword evidence="4" id="KW-0808">Transferase</keyword>
<keyword evidence="11" id="KW-0812">Transmembrane</keyword>
<dbReference type="PROSITE" id="PS50109">
    <property type="entry name" value="HIS_KIN"/>
    <property type="match status" value="1"/>
</dbReference>
<dbReference type="PROSITE" id="PS50005">
    <property type="entry name" value="TPR"/>
    <property type="match status" value="1"/>
</dbReference>
<dbReference type="PANTHER" id="PTHR24421">
    <property type="entry name" value="NITRATE/NITRITE SENSOR PROTEIN NARX-RELATED"/>
    <property type="match status" value="1"/>
</dbReference>
<dbReference type="InterPro" id="IPR003594">
    <property type="entry name" value="HATPase_dom"/>
</dbReference>
<keyword evidence="14" id="KW-1185">Reference proteome</keyword>
<dbReference type="SUPFAM" id="SSF55874">
    <property type="entry name" value="ATPase domain of HSP90 chaperone/DNA topoisomerase II/histidine kinase"/>
    <property type="match status" value="1"/>
</dbReference>
<dbReference type="InterPro" id="IPR005467">
    <property type="entry name" value="His_kinase_dom"/>
</dbReference>
<dbReference type="CDD" id="cd16917">
    <property type="entry name" value="HATPase_UhpB-NarQ-NarX-like"/>
    <property type="match status" value="1"/>
</dbReference>
<keyword evidence="11" id="KW-1133">Transmembrane helix</keyword>
<dbReference type="Proteomes" id="UP001501411">
    <property type="component" value="Unassembled WGS sequence"/>
</dbReference>
<evidence type="ECO:0000313" key="13">
    <source>
        <dbReference type="EMBL" id="GAA4793557.1"/>
    </source>
</evidence>
<feature type="transmembrane region" description="Helical" evidence="11">
    <location>
        <begin position="407"/>
        <end position="429"/>
    </location>
</feature>
<comment type="catalytic activity">
    <reaction evidence="1">
        <text>ATP + protein L-histidine = ADP + protein N-phospho-L-histidine.</text>
        <dbReference type="EC" id="2.7.13.3"/>
    </reaction>
</comment>
<sequence>MKFKKYPFIWYLLLLYPLFTYGQSSSTLIDSLKHRLKAATEDTTRSHLLVSLGNQISPSDSMGGLHLLKEALIYANKAQDDYYQANAYGALGRFYQIYYMPDSAKFYYKKAEALLAKHPHNMAANKLFLLLKQNYLTLISDENPKIALNGAFQLIPVAEKLNDQVTLGNLFTNIGVWLMNIANYEKAIPYFKKSVEVKITEPKQYARFAYSYVDLAACYYRIGEAEQMLPYLKKAKSYLLKAKDRPEIWAWYYNYLGLYMYYHKRYKQAEMPLHKGLTIAKEQKDYLAQSNILGTLVKVHQAMGNNQQALQYVQTDYHLQQQKLSKKNMLGTLMSMANIQEKLGYYKQGYYTMRSYALLADSLREQEKSSELLQIEDKYETANKEKQILTLKHENEVKSFALQKNRLYTGLLMAISFLLLTLAVLYFQFNQHHKKQLKQHQQLHQLEMEKINQQNKISLLSAMLHGQESERNRISRDLHDGLGGLLSALKIELSGTLKPEPMDRQATSTILKKMDYAVDELRLISQNLMPETLIKYGLGEAIKAHCLRMRNKGVQLVCQIFHYKNELEQEKELILYRIMQELVSNAIKHACAHTIFVQLIQSENKITLIVEDDGKGFDKKILDKPRKGNGLTNIMSRIEYIDGELDIHSETGNGTTFTIECTIRS</sequence>
<evidence type="ECO:0000313" key="14">
    <source>
        <dbReference type="Proteomes" id="UP001501411"/>
    </source>
</evidence>
<keyword evidence="5" id="KW-0547">Nucleotide-binding</keyword>
<feature type="domain" description="Histidine kinase" evidence="12">
    <location>
        <begin position="473"/>
        <end position="665"/>
    </location>
</feature>
<organism evidence="13 14">
    <name type="scientific">Olivibacter ginsenosidimutans</name>
    <dbReference type="NCBI Taxonomy" id="1176537"/>
    <lineage>
        <taxon>Bacteria</taxon>
        <taxon>Pseudomonadati</taxon>
        <taxon>Bacteroidota</taxon>
        <taxon>Sphingobacteriia</taxon>
        <taxon>Sphingobacteriales</taxon>
        <taxon>Sphingobacteriaceae</taxon>
        <taxon>Olivibacter</taxon>
    </lineage>
</organism>
<keyword evidence="10" id="KW-0175">Coiled coil</keyword>